<dbReference type="EMBL" id="VSSQ01008270">
    <property type="protein sequence ID" value="MPM38397.1"/>
    <property type="molecule type" value="Genomic_DNA"/>
</dbReference>
<feature type="domain" description="Terminase large subunit-like endonuclease" evidence="1">
    <location>
        <begin position="8"/>
        <end position="158"/>
    </location>
</feature>
<dbReference type="InterPro" id="IPR046462">
    <property type="entry name" value="TerL_nuclease"/>
</dbReference>
<dbReference type="InterPro" id="IPR005021">
    <property type="entry name" value="Terminase_largesu-like"/>
</dbReference>
<evidence type="ECO:0000313" key="2">
    <source>
        <dbReference type="EMBL" id="MPM38397.1"/>
    </source>
</evidence>
<organism evidence="2">
    <name type="scientific">bioreactor metagenome</name>
    <dbReference type="NCBI Taxonomy" id="1076179"/>
    <lineage>
        <taxon>unclassified sequences</taxon>
        <taxon>metagenomes</taxon>
        <taxon>ecological metagenomes</taxon>
    </lineage>
</organism>
<evidence type="ECO:0000259" key="1">
    <source>
        <dbReference type="Pfam" id="PF20441"/>
    </source>
</evidence>
<proteinExistence type="predicted"/>
<dbReference type="AlphaFoldDB" id="A0A644ZCI6"/>
<dbReference type="Pfam" id="PF20441">
    <property type="entry name" value="TerL_nuclease"/>
    <property type="match status" value="1"/>
</dbReference>
<protein>
    <recommendedName>
        <fullName evidence="1">Terminase large subunit-like endonuclease domain-containing protein</fullName>
    </recommendedName>
</protein>
<gene>
    <name evidence="2" type="ORF">SDC9_85026</name>
</gene>
<comment type="caution">
    <text evidence="2">The sequence shown here is derived from an EMBL/GenBank/DDBJ whole genome shotgun (WGS) entry which is preliminary data.</text>
</comment>
<dbReference type="GO" id="GO:0004519">
    <property type="term" value="F:endonuclease activity"/>
    <property type="evidence" value="ECO:0007669"/>
    <property type="project" value="InterPro"/>
</dbReference>
<sequence length="179" mass="20021">MPENGATRHEHTDRVPYRAWAAGGYCTLTPGDVTDNSYVDNWISGGEREHGWKVDEVDYDGHNATDLAIKMCEERNNPDFCVEIAQTCAGQNLAVKGFRELLLQGRVVLEENPLLLWCLGNAIEVQNNFGDVKLNKKHKDDSQRIDPVAGGFNALARVLVKRQAPVDLSRALERKDFSL</sequence>
<name>A0A644ZCI6_9ZZZZ</name>
<reference evidence="2" key="1">
    <citation type="submission" date="2019-08" db="EMBL/GenBank/DDBJ databases">
        <authorList>
            <person name="Kucharzyk K."/>
            <person name="Murdoch R.W."/>
            <person name="Higgins S."/>
            <person name="Loffler F."/>
        </authorList>
    </citation>
    <scope>NUCLEOTIDE SEQUENCE</scope>
</reference>
<accession>A0A644ZCI6</accession>
<dbReference type="PANTHER" id="PTHR41287:SF1">
    <property type="entry name" value="PROTEIN YMFN"/>
    <property type="match status" value="1"/>
</dbReference>
<dbReference type="PANTHER" id="PTHR41287">
    <property type="match status" value="1"/>
</dbReference>